<protein>
    <submittedName>
        <fullName evidence="1">DUF4249 family protein</fullName>
    </submittedName>
</protein>
<organism evidence="1 2">
    <name type="scientific">Negadavirga shengliensis</name>
    <dbReference type="NCBI Taxonomy" id="1389218"/>
    <lineage>
        <taxon>Bacteria</taxon>
        <taxon>Pseudomonadati</taxon>
        <taxon>Bacteroidota</taxon>
        <taxon>Cytophagia</taxon>
        <taxon>Cytophagales</taxon>
        <taxon>Cyclobacteriaceae</taxon>
        <taxon>Negadavirga</taxon>
    </lineage>
</organism>
<dbReference type="RefSeq" id="WP_377066337.1">
    <property type="nucleotide sequence ID" value="NZ_JBHSJJ010000010.1"/>
</dbReference>
<dbReference type="EMBL" id="JBHSJJ010000010">
    <property type="protein sequence ID" value="MFC4873460.1"/>
    <property type="molecule type" value="Genomic_DNA"/>
</dbReference>
<name>A0ABV9T409_9BACT</name>
<dbReference type="Proteomes" id="UP001595818">
    <property type="component" value="Unassembled WGS sequence"/>
</dbReference>
<evidence type="ECO:0000313" key="1">
    <source>
        <dbReference type="EMBL" id="MFC4873460.1"/>
    </source>
</evidence>
<sequence>MIKNIILNNYLKTRCCQILITWGWIGLFCLNVSCSEEIDWDVRESGPRMTVDGAVTNEEKIHSVQLSMSQGLFEEKANTGISHAMVRVHDGEQTFIFEEDPENSGHYLSADPFAGEVGKNYRLEIELPEAIDGITTLQASATMAHQLALDSVTVINEVFVGEEAYTVRIFGPKPTQPFNYYLIHVFRNGEKLTKDLVDLILLDNADIEGFHVNNIPIYRSEDIGEGDVITLEVHSLTKAYFTFLTHTISSIQGNDMMGISGPPANAIGNLGAEVMGYFHAAPIFRISRVAE</sequence>
<gene>
    <name evidence="1" type="ORF">ACFPFU_17290</name>
</gene>
<keyword evidence="2" id="KW-1185">Reference proteome</keyword>
<proteinExistence type="predicted"/>
<accession>A0ABV9T409</accession>
<reference evidence="2" key="1">
    <citation type="journal article" date="2019" name="Int. J. Syst. Evol. Microbiol.">
        <title>The Global Catalogue of Microorganisms (GCM) 10K type strain sequencing project: providing services to taxonomists for standard genome sequencing and annotation.</title>
        <authorList>
            <consortium name="The Broad Institute Genomics Platform"/>
            <consortium name="The Broad Institute Genome Sequencing Center for Infectious Disease"/>
            <person name="Wu L."/>
            <person name="Ma J."/>
        </authorList>
    </citation>
    <scope>NUCLEOTIDE SEQUENCE [LARGE SCALE GENOMIC DNA]</scope>
    <source>
        <strain evidence="2">CGMCC 4.7466</strain>
    </source>
</reference>
<dbReference type="Pfam" id="PF14054">
    <property type="entry name" value="DUF4249"/>
    <property type="match status" value="1"/>
</dbReference>
<dbReference type="InterPro" id="IPR025345">
    <property type="entry name" value="DUF4249"/>
</dbReference>
<comment type="caution">
    <text evidence="1">The sequence shown here is derived from an EMBL/GenBank/DDBJ whole genome shotgun (WGS) entry which is preliminary data.</text>
</comment>
<evidence type="ECO:0000313" key="2">
    <source>
        <dbReference type="Proteomes" id="UP001595818"/>
    </source>
</evidence>